<proteinExistence type="predicted"/>
<protein>
    <submittedName>
        <fullName evidence="1">Uncharacterized protein</fullName>
    </submittedName>
</protein>
<dbReference type="KEGG" id="dov:DSCO28_73200"/>
<sequence>MRNVLLFLIIFFGCAVPTPKQQPTMDICLNDQDILTRISETADIIHQENNVLVQLRAASMEKPIEFATPIPPGGGPLAEKISIQYTGSLTSATEKIARKLGYGFESTGNEPANPIMVNLDFHNATAFEVLESMGWQAGPLTGLMVDDKRKKIKVIFSGVN</sequence>
<reference evidence="1 2" key="1">
    <citation type="submission" date="2019-11" db="EMBL/GenBank/DDBJ databases">
        <title>Comparative genomics of hydrocarbon-degrading Desulfosarcina strains.</title>
        <authorList>
            <person name="Watanabe M."/>
            <person name="Kojima H."/>
            <person name="Fukui M."/>
        </authorList>
    </citation>
    <scope>NUCLEOTIDE SEQUENCE [LARGE SCALE GENOMIC DNA]</scope>
    <source>
        <strain evidence="1 2">28bB2T</strain>
        <plasmid evidence="2">do28_1 dna</plasmid>
    </source>
</reference>
<evidence type="ECO:0000313" key="1">
    <source>
        <dbReference type="EMBL" id="BBO86754.1"/>
    </source>
</evidence>
<dbReference type="InterPro" id="IPR031817">
    <property type="entry name" value="DotD"/>
</dbReference>
<evidence type="ECO:0000313" key="2">
    <source>
        <dbReference type="Proteomes" id="UP000425960"/>
    </source>
</evidence>
<dbReference type="RefSeq" id="WP_155326333.1">
    <property type="nucleotide sequence ID" value="NZ_AP021877.1"/>
</dbReference>
<organism evidence="1 2">
    <name type="scientific">Desulfosarcina ovata subsp. sediminis</name>
    <dbReference type="NCBI Taxonomy" id="885957"/>
    <lineage>
        <taxon>Bacteria</taxon>
        <taxon>Pseudomonadati</taxon>
        <taxon>Thermodesulfobacteriota</taxon>
        <taxon>Desulfobacteria</taxon>
        <taxon>Desulfobacterales</taxon>
        <taxon>Desulfosarcinaceae</taxon>
        <taxon>Desulfosarcina</taxon>
    </lineage>
</organism>
<dbReference type="InterPro" id="IPR038140">
    <property type="entry name" value="DotD_sf"/>
</dbReference>
<dbReference type="Pfam" id="PF16816">
    <property type="entry name" value="DotD"/>
    <property type="match status" value="1"/>
</dbReference>
<dbReference type="Proteomes" id="UP000425960">
    <property type="component" value="Plasmid Do28_1"/>
</dbReference>
<dbReference type="EMBL" id="AP021877">
    <property type="protein sequence ID" value="BBO86754.1"/>
    <property type="molecule type" value="Genomic_DNA"/>
</dbReference>
<dbReference type="AlphaFoldDB" id="A0A5K8A320"/>
<accession>A0A5K8A320</accession>
<geneLocation type="plasmid" evidence="2">
    <name>do28_1 dna</name>
</geneLocation>
<gene>
    <name evidence="1" type="ORF">DSCO28_73200</name>
</gene>
<dbReference type="Gene3D" id="3.55.50.60">
    <property type="entry name" value="DotD protein"/>
    <property type="match status" value="1"/>
</dbReference>
<name>A0A5K8A320_9BACT</name>
<keyword evidence="1" id="KW-0614">Plasmid</keyword>